<dbReference type="Proteomes" id="UP001139031">
    <property type="component" value="Unassembled WGS sequence"/>
</dbReference>
<dbReference type="PROSITE" id="PS50102">
    <property type="entry name" value="RRM"/>
    <property type="match status" value="1"/>
</dbReference>
<reference evidence="2" key="1">
    <citation type="submission" date="2021-08" db="EMBL/GenBank/DDBJ databases">
        <authorList>
            <person name="Stevens D.C."/>
        </authorList>
    </citation>
    <scope>NUCLEOTIDE SEQUENCE</scope>
    <source>
        <strain evidence="2">DSM 53165</strain>
    </source>
</reference>
<comment type="caution">
    <text evidence="2">The sequence shown here is derived from an EMBL/GenBank/DDBJ whole genome shotgun (WGS) entry which is preliminary data.</text>
</comment>
<dbReference type="InterPro" id="IPR050907">
    <property type="entry name" value="SRSF"/>
</dbReference>
<organism evidence="2 3">
    <name type="scientific">Nannocystis pusilla</name>
    <dbReference type="NCBI Taxonomy" id="889268"/>
    <lineage>
        <taxon>Bacteria</taxon>
        <taxon>Pseudomonadati</taxon>
        <taxon>Myxococcota</taxon>
        <taxon>Polyangia</taxon>
        <taxon>Nannocystales</taxon>
        <taxon>Nannocystaceae</taxon>
        <taxon>Nannocystis</taxon>
    </lineage>
</organism>
<dbReference type="InterPro" id="IPR000504">
    <property type="entry name" value="RRM_dom"/>
</dbReference>
<dbReference type="EMBL" id="JAIRAU010000001">
    <property type="protein sequence ID" value="MBZ5708252.1"/>
    <property type="molecule type" value="Genomic_DNA"/>
</dbReference>
<dbReference type="InterPro" id="IPR035979">
    <property type="entry name" value="RBD_domain_sf"/>
</dbReference>
<dbReference type="Gene3D" id="3.30.70.330">
    <property type="match status" value="1"/>
</dbReference>
<evidence type="ECO:0000313" key="2">
    <source>
        <dbReference type="EMBL" id="MBZ5708252.1"/>
    </source>
</evidence>
<dbReference type="SMART" id="SM00360">
    <property type="entry name" value="RRM"/>
    <property type="match status" value="1"/>
</dbReference>
<dbReference type="InterPro" id="IPR012677">
    <property type="entry name" value="Nucleotide-bd_a/b_plait_sf"/>
</dbReference>
<gene>
    <name evidence="2" type="ORF">K7C98_03210</name>
</gene>
<sequence length="81" mass="8744">MPAPAKTRTLYVGGLPASASSDALREAWARFGVIDDVRLIPRRELVIAYVTFADEAAANGARRALDGSTFAGHRLRVEFAI</sequence>
<evidence type="ECO:0000313" key="3">
    <source>
        <dbReference type="Proteomes" id="UP001139031"/>
    </source>
</evidence>
<accession>A0ABS7TJ45</accession>
<dbReference type="CDD" id="cd00590">
    <property type="entry name" value="RRM_SF"/>
    <property type="match status" value="1"/>
</dbReference>
<dbReference type="SUPFAM" id="SSF54928">
    <property type="entry name" value="RNA-binding domain, RBD"/>
    <property type="match status" value="1"/>
</dbReference>
<dbReference type="PANTHER" id="PTHR23147">
    <property type="entry name" value="SERINE/ARGININE RICH SPLICING FACTOR"/>
    <property type="match status" value="1"/>
</dbReference>
<keyword evidence="3" id="KW-1185">Reference proteome</keyword>
<evidence type="ECO:0000259" key="1">
    <source>
        <dbReference type="PROSITE" id="PS50102"/>
    </source>
</evidence>
<name>A0ABS7TJ45_9BACT</name>
<dbReference type="RefSeq" id="WP_224190003.1">
    <property type="nucleotide sequence ID" value="NZ_JAIRAU010000001.1"/>
</dbReference>
<proteinExistence type="predicted"/>
<protein>
    <submittedName>
        <fullName evidence="2">RNA-binding protein</fullName>
    </submittedName>
</protein>
<feature type="domain" description="RRM" evidence="1">
    <location>
        <begin position="8"/>
        <end position="81"/>
    </location>
</feature>
<dbReference type="Pfam" id="PF00076">
    <property type="entry name" value="RRM_1"/>
    <property type="match status" value="1"/>
</dbReference>